<dbReference type="SUPFAM" id="SSF55073">
    <property type="entry name" value="Nucleotide cyclase"/>
    <property type="match status" value="1"/>
</dbReference>
<organism evidence="2">
    <name type="scientific">Microvirga ossetica</name>
    <dbReference type="NCBI Taxonomy" id="1882682"/>
    <lineage>
        <taxon>Bacteria</taxon>
        <taxon>Pseudomonadati</taxon>
        <taxon>Pseudomonadota</taxon>
        <taxon>Alphaproteobacteria</taxon>
        <taxon>Hyphomicrobiales</taxon>
        <taxon>Methylobacteriaceae</taxon>
        <taxon>Microvirga</taxon>
    </lineage>
</organism>
<dbReference type="InterPro" id="IPR050697">
    <property type="entry name" value="Adenylyl/Guanylyl_Cyclase_3/4"/>
</dbReference>
<dbReference type="PANTHER" id="PTHR43081">
    <property type="entry name" value="ADENYLATE CYCLASE, TERMINAL-DIFFERENTIATION SPECIFIC-RELATED"/>
    <property type="match status" value="1"/>
</dbReference>
<dbReference type="EMBL" id="CP016616">
    <property type="protein sequence ID" value="ANY78103.1"/>
    <property type="molecule type" value="Genomic_DNA"/>
</dbReference>
<gene>
    <name evidence="2" type="ORF">BB934_07530</name>
</gene>
<feature type="domain" description="Guanylate cyclase" evidence="1">
    <location>
        <begin position="14"/>
        <end position="66"/>
    </location>
</feature>
<dbReference type="PANTHER" id="PTHR43081:SF19">
    <property type="entry name" value="PH-SENSITIVE ADENYLATE CYCLASE RV1264"/>
    <property type="match status" value="1"/>
</dbReference>
<dbReference type="GO" id="GO:0006171">
    <property type="term" value="P:cAMP biosynthetic process"/>
    <property type="evidence" value="ECO:0007669"/>
    <property type="project" value="TreeGrafter"/>
</dbReference>
<dbReference type="PROSITE" id="PS50125">
    <property type="entry name" value="GUANYLATE_CYCLASE_2"/>
    <property type="match status" value="1"/>
</dbReference>
<dbReference type="InterPro" id="IPR001054">
    <property type="entry name" value="A/G_cyclase"/>
</dbReference>
<dbReference type="RefSeq" id="WP_335645609.1">
    <property type="nucleotide sequence ID" value="NZ_CP016616.1"/>
</dbReference>
<sequence length="99" mass="10680">MGPQEHKLERRLAAIFAADVAGYSRLMEQDEVGTLRALTGHREIMDRLISEHGGKIANTAGDSVLAELPSAVDAVQCAVAVQEALTQADPDIPDRNPCW</sequence>
<dbReference type="KEGG" id="moc:BB934_07530"/>
<accession>A0A1B2EDS3</accession>
<dbReference type="GO" id="GO:0035556">
    <property type="term" value="P:intracellular signal transduction"/>
    <property type="evidence" value="ECO:0007669"/>
    <property type="project" value="InterPro"/>
</dbReference>
<reference evidence="2" key="1">
    <citation type="submission" date="2016-07" db="EMBL/GenBank/DDBJ databases">
        <title>Microvirga ossetica sp. nov. a new species of rhizobia isolated from root nodules of the legume species Vicia alpestris Steven originated from North Ossetia region in the Caucasus.</title>
        <authorList>
            <person name="Safronova V.I."/>
            <person name="Kuznetsova I.G."/>
            <person name="Sazanova A.L."/>
            <person name="Belimov A."/>
            <person name="Andronov E."/>
            <person name="Osledkin Y.S."/>
            <person name="Onishchuk O.P."/>
            <person name="Kurchak O.N."/>
            <person name="Shaposhnikov A.I."/>
            <person name="Willems A."/>
            <person name="Tikhonovich I.A."/>
        </authorList>
    </citation>
    <scope>NUCLEOTIDE SEQUENCE [LARGE SCALE GENOMIC DNA]</scope>
    <source>
        <strain evidence="2">V5/3M</strain>
    </source>
</reference>
<dbReference type="InterPro" id="IPR029787">
    <property type="entry name" value="Nucleotide_cyclase"/>
</dbReference>
<evidence type="ECO:0000259" key="1">
    <source>
        <dbReference type="PROSITE" id="PS50125"/>
    </source>
</evidence>
<name>A0A1B2EDS3_9HYPH</name>
<protein>
    <recommendedName>
        <fullName evidence="1">Guanylate cyclase domain-containing protein</fullName>
    </recommendedName>
</protein>
<dbReference type="GO" id="GO:0004016">
    <property type="term" value="F:adenylate cyclase activity"/>
    <property type="evidence" value="ECO:0007669"/>
    <property type="project" value="UniProtKB-ARBA"/>
</dbReference>
<evidence type="ECO:0000313" key="2">
    <source>
        <dbReference type="EMBL" id="ANY78103.1"/>
    </source>
</evidence>
<dbReference type="AlphaFoldDB" id="A0A1B2EDS3"/>
<dbReference type="Gene3D" id="3.30.70.1230">
    <property type="entry name" value="Nucleotide cyclase"/>
    <property type="match status" value="1"/>
</dbReference>
<proteinExistence type="predicted"/>